<organism evidence="2 3">
    <name type="scientific">Talaromyces proteolyticus</name>
    <dbReference type="NCBI Taxonomy" id="1131652"/>
    <lineage>
        <taxon>Eukaryota</taxon>
        <taxon>Fungi</taxon>
        <taxon>Dikarya</taxon>
        <taxon>Ascomycota</taxon>
        <taxon>Pezizomycotina</taxon>
        <taxon>Eurotiomycetes</taxon>
        <taxon>Eurotiomycetidae</taxon>
        <taxon>Eurotiales</taxon>
        <taxon>Trichocomaceae</taxon>
        <taxon>Talaromyces</taxon>
        <taxon>Talaromyces sect. Bacilispori</taxon>
    </lineage>
</organism>
<reference evidence="2" key="1">
    <citation type="submission" date="2021-12" db="EMBL/GenBank/DDBJ databases">
        <title>Convergent genome expansion in fungi linked to evolution of root-endophyte symbiosis.</title>
        <authorList>
            <consortium name="DOE Joint Genome Institute"/>
            <person name="Ke Y.-H."/>
            <person name="Bonito G."/>
            <person name="Liao H.-L."/>
            <person name="Looney B."/>
            <person name="Rojas-Flechas A."/>
            <person name="Nash J."/>
            <person name="Hameed K."/>
            <person name="Schadt C."/>
            <person name="Martin F."/>
            <person name="Crous P.W."/>
            <person name="Miettinen O."/>
            <person name="Magnuson J.K."/>
            <person name="Labbe J."/>
            <person name="Jacobson D."/>
            <person name="Doktycz M.J."/>
            <person name="Veneault-Fourrey C."/>
            <person name="Kuo A."/>
            <person name="Mondo S."/>
            <person name="Calhoun S."/>
            <person name="Riley R."/>
            <person name="Ohm R."/>
            <person name="LaButti K."/>
            <person name="Andreopoulos B."/>
            <person name="Pangilinan J."/>
            <person name="Nolan M."/>
            <person name="Tritt A."/>
            <person name="Clum A."/>
            <person name="Lipzen A."/>
            <person name="Daum C."/>
            <person name="Barry K."/>
            <person name="Grigoriev I.V."/>
            <person name="Vilgalys R."/>
        </authorList>
    </citation>
    <scope>NUCLEOTIDE SEQUENCE</scope>
    <source>
        <strain evidence="2">PMI_201</strain>
    </source>
</reference>
<evidence type="ECO:0000313" key="2">
    <source>
        <dbReference type="EMBL" id="KAH8697204.1"/>
    </source>
</evidence>
<proteinExistence type="predicted"/>
<dbReference type="RefSeq" id="XP_046071905.1">
    <property type="nucleotide sequence ID" value="XM_046211166.1"/>
</dbReference>
<comment type="caution">
    <text evidence="2">The sequence shown here is derived from an EMBL/GenBank/DDBJ whole genome shotgun (WGS) entry which is preliminary data.</text>
</comment>
<sequence>LYIVSAVGAIVVARSIMCFSFPLFADYMFEAPGEGWDNSVLAFTVLRTVFMGCLALWFYNK</sequence>
<protein>
    <submittedName>
        <fullName evidence="2">Uncharacterized protein</fullName>
    </submittedName>
</protein>
<feature type="non-terminal residue" evidence="2">
    <location>
        <position position="1"/>
    </location>
</feature>
<accession>A0AAD4KQN4</accession>
<dbReference type="GeneID" id="70241453"/>
<dbReference type="Proteomes" id="UP001201262">
    <property type="component" value="Unassembled WGS sequence"/>
</dbReference>
<keyword evidence="1" id="KW-0812">Transmembrane</keyword>
<evidence type="ECO:0000256" key="1">
    <source>
        <dbReference type="SAM" id="Phobius"/>
    </source>
</evidence>
<feature type="transmembrane region" description="Helical" evidence="1">
    <location>
        <begin position="40"/>
        <end position="59"/>
    </location>
</feature>
<name>A0AAD4KQN4_9EURO</name>
<feature type="transmembrane region" description="Helical" evidence="1">
    <location>
        <begin position="6"/>
        <end position="28"/>
    </location>
</feature>
<keyword evidence="1" id="KW-1133">Transmembrane helix</keyword>
<gene>
    <name evidence="2" type="ORF">BGW36DRAFT_295276</name>
</gene>
<dbReference type="EMBL" id="JAJTJA010000006">
    <property type="protein sequence ID" value="KAH8697204.1"/>
    <property type="molecule type" value="Genomic_DNA"/>
</dbReference>
<evidence type="ECO:0000313" key="3">
    <source>
        <dbReference type="Proteomes" id="UP001201262"/>
    </source>
</evidence>
<keyword evidence="3" id="KW-1185">Reference proteome</keyword>
<dbReference type="AlphaFoldDB" id="A0AAD4KQN4"/>
<keyword evidence="1" id="KW-0472">Membrane</keyword>